<reference evidence="4 5" key="1">
    <citation type="journal article" date="2022" name="Nat. Ecol. Evol.">
        <title>A masculinizing supergene underlies an exaggerated male reproductive morph in a spider.</title>
        <authorList>
            <person name="Hendrickx F."/>
            <person name="De Corte Z."/>
            <person name="Sonet G."/>
            <person name="Van Belleghem S.M."/>
            <person name="Kostlbacher S."/>
            <person name="Vangestel C."/>
        </authorList>
    </citation>
    <scope>NUCLEOTIDE SEQUENCE [LARGE SCALE GENOMIC DNA]</scope>
    <source>
        <strain evidence="4">W744_W776</strain>
    </source>
</reference>
<keyword evidence="5" id="KW-1185">Reference proteome</keyword>
<proteinExistence type="predicted"/>
<dbReference type="Pfam" id="PF12510">
    <property type="entry name" value="Smoothelin"/>
    <property type="match status" value="1"/>
</dbReference>
<dbReference type="InterPro" id="IPR022189">
    <property type="entry name" value="SMTN"/>
</dbReference>
<feature type="compositionally biased region" description="Low complexity" evidence="2">
    <location>
        <begin position="187"/>
        <end position="199"/>
    </location>
</feature>
<dbReference type="EMBL" id="JAFNEN010000334">
    <property type="protein sequence ID" value="KAG8185507.1"/>
    <property type="molecule type" value="Genomic_DNA"/>
</dbReference>
<feature type="domain" description="Smoothelin" evidence="3">
    <location>
        <begin position="8"/>
        <end position="49"/>
    </location>
</feature>
<evidence type="ECO:0000313" key="5">
    <source>
        <dbReference type="Proteomes" id="UP000827092"/>
    </source>
</evidence>
<organism evidence="4 5">
    <name type="scientific">Oedothorax gibbosus</name>
    <dbReference type="NCBI Taxonomy" id="931172"/>
    <lineage>
        <taxon>Eukaryota</taxon>
        <taxon>Metazoa</taxon>
        <taxon>Ecdysozoa</taxon>
        <taxon>Arthropoda</taxon>
        <taxon>Chelicerata</taxon>
        <taxon>Arachnida</taxon>
        <taxon>Araneae</taxon>
        <taxon>Araneomorphae</taxon>
        <taxon>Entelegynae</taxon>
        <taxon>Araneoidea</taxon>
        <taxon>Linyphiidae</taxon>
        <taxon>Erigoninae</taxon>
        <taxon>Oedothorax</taxon>
    </lineage>
</organism>
<dbReference type="Proteomes" id="UP000827092">
    <property type="component" value="Unassembled WGS sequence"/>
</dbReference>
<feature type="region of interest" description="Disordered" evidence="2">
    <location>
        <begin position="168"/>
        <end position="213"/>
    </location>
</feature>
<feature type="coiled-coil region" evidence="1">
    <location>
        <begin position="38"/>
        <end position="72"/>
    </location>
</feature>
<feature type="region of interest" description="Disordered" evidence="2">
    <location>
        <begin position="257"/>
        <end position="279"/>
    </location>
</feature>
<evidence type="ECO:0000256" key="1">
    <source>
        <dbReference type="SAM" id="Coils"/>
    </source>
</evidence>
<feature type="compositionally biased region" description="Basic and acidic residues" evidence="2">
    <location>
        <begin position="200"/>
        <end position="213"/>
    </location>
</feature>
<protein>
    <recommendedName>
        <fullName evidence="3">Smoothelin domain-containing protein</fullName>
    </recommendedName>
</protein>
<keyword evidence="1" id="KW-0175">Coiled coil</keyword>
<feature type="region of interest" description="Disordered" evidence="2">
    <location>
        <begin position="92"/>
        <end position="121"/>
    </location>
</feature>
<evidence type="ECO:0000313" key="4">
    <source>
        <dbReference type="EMBL" id="KAG8185507.1"/>
    </source>
</evidence>
<comment type="caution">
    <text evidence="4">The sequence shown here is derived from an EMBL/GenBank/DDBJ whole genome shotgun (WGS) entry which is preliminary data.</text>
</comment>
<dbReference type="AlphaFoldDB" id="A0AAV6UMZ6"/>
<sequence length="279" mass="31803">MQNEEEEYEEEEEIDLDAIEDEQTLIDMLDETEDVDERKRIRDRLRKIQFEIKAQREKERRAREDAREAKIRNRLKEADLKKQQTMAMYDAMAKEGSAPEARKPVDSPMSGSGPKRDLVEETIRDRLRAAEDRKKRIMAAYDHAAKTQPAGQARIVEFDKFKRADVSKLEVKSPPKGSCTFGMSGGVPAAQKAPVAAAPKARDPDDESHLDPMERAIRARVREAEERKRRTLAAYDMIAKSGGSGPKTVIMEEFKNMDLTPQPKQAPRYDPCFRGGLRA</sequence>
<evidence type="ECO:0000256" key="2">
    <source>
        <dbReference type="SAM" id="MobiDB-lite"/>
    </source>
</evidence>
<name>A0AAV6UMZ6_9ARAC</name>
<accession>A0AAV6UMZ6</accession>
<gene>
    <name evidence="4" type="ORF">JTE90_019762</name>
</gene>
<evidence type="ECO:0000259" key="3">
    <source>
        <dbReference type="Pfam" id="PF12510"/>
    </source>
</evidence>